<dbReference type="SUPFAM" id="SSF161098">
    <property type="entry name" value="MetI-like"/>
    <property type="match status" value="1"/>
</dbReference>
<keyword evidence="6 7" id="KW-0472">Membrane</keyword>
<feature type="transmembrane region" description="Helical" evidence="7">
    <location>
        <begin position="137"/>
        <end position="160"/>
    </location>
</feature>
<evidence type="ECO:0000256" key="6">
    <source>
        <dbReference type="ARBA" id="ARBA00023136"/>
    </source>
</evidence>
<feature type="transmembrane region" description="Helical" evidence="7">
    <location>
        <begin position="102"/>
        <end position="125"/>
    </location>
</feature>
<keyword evidence="5 7" id="KW-1133">Transmembrane helix</keyword>
<dbReference type="GO" id="GO:0005886">
    <property type="term" value="C:plasma membrane"/>
    <property type="evidence" value="ECO:0007669"/>
    <property type="project" value="UniProtKB-SubCell"/>
</dbReference>
<dbReference type="Gene3D" id="1.10.3720.10">
    <property type="entry name" value="MetI-like"/>
    <property type="match status" value="1"/>
</dbReference>
<dbReference type="PANTHER" id="PTHR43163">
    <property type="entry name" value="DIPEPTIDE TRANSPORT SYSTEM PERMEASE PROTEIN DPPB-RELATED"/>
    <property type="match status" value="1"/>
</dbReference>
<evidence type="ECO:0000256" key="4">
    <source>
        <dbReference type="ARBA" id="ARBA00022692"/>
    </source>
</evidence>
<keyword evidence="3" id="KW-1003">Cell membrane</keyword>
<name>A0A0W1R2N6_9EURY</name>
<feature type="transmembrane region" description="Helical" evidence="7">
    <location>
        <begin position="290"/>
        <end position="313"/>
    </location>
</feature>
<dbReference type="Pfam" id="PF19300">
    <property type="entry name" value="BPD_transp_1_N"/>
    <property type="match status" value="1"/>
</dbReference>
<dbReference type="CDD" id="cd06261">
    <property type="entry name" value="TM_PBP2"/>
    <property type="match status" value="1"/>
</dbReference>
<dbReference type="EMBL" id="LOPU01000040">
    <property type="protein sequence ID" value="KTG07700.1"/>
    <property type="molecule type" value="Genomic_DNA"/>
</dbReference>
<gene>
    <name evidence="9" type="ORF">AUR64_02340</name>
</gene>
<keyword evidence="2 7" id="KW-0813">Transport</keyword>
<evidence type="ECO:0000256" key="3">
    <source>
        <dbReference type="ARBA" id="ARBA00022475"/>
    </source>
</evidence>
<evidence type="ECO:0000313" key="10">
    <source>
        <dbReference type="Proteomes" id="UP000054387"/>
    </source>
</evidence>
<evidence type="ECO:0000313" key="9">
    <source>
        <dbReference type="EMBL" id="KTG07700.1"/>
    </source>
</evidence>
<comment type="similarity">
    <text evidence="7">Belongs to the binding-protein-dependent transport system permease family.</text>
</comment>
<accession>A0A0W1R2N6</accession>
<evidence type="ECO:0000256" key="7">
    <source>
        <dbReference type="RuleBase" id="RU363032"/>
    </source>
</evidence>
<dbReference type="PROSITE" id="PS50928">
    <property type="entry name" value="ABC_TM1"/>
    <property type="match status" value="1"/>
</dbReference>
<dbReference type="InterPro" id="IPR035906">
    <property type="entry name" value="MetI-like_sf"/>
</dbReference>
<dbReference type="InterPro" id="IPR000515">
    <property type="entry name" value="MetI-like"/>
</dbReference>
<dbReference type="PANTHER" id="PTHR43163:SF6">
    <property type="entry name" value="DIPEPTIDE TRANSPORT SYSTEM PERMEASE PROTEIN DPPB-RELATED"/>
    <property type="match status" value="1"/>
</dbReference>
<keyword evidence="10" id="KW-1185">Reference proteome</keyword>
<dbReference type="GO" id="GO:0055085">
    <property type="term" value="P:transmembrane transport"/>
    <property type="evidence" value="ECO:0007669"/>
    <property type="project" value="InterPro"/>
</dbReference>
<organism evidence="9 10">
    <name type="scientific">Haloprofundus marisrubri</name>
    <dbReference type="NCBI Taxonomy" id="1514971"/>
    <lineage>
        <taxon>Archaea</taxon>
        <taxon>Methanobacteriati</taxon>
        <taxon>Methanobacteriota</taxon>
        <taxon>Stenosarchaea group</taxon>
        <taxon>Halobacteria</taxon>
        <taxon>Halobacteriales</taxon>
        <taxon>Haloferacaceae</taxon>
        <taxon>Haloprofundus</taxon>
    </lineage>
</organism>
<evidence type="ECO:0000259" key="8">
    <source>
        <dbReference type="PROSITE" id="PS50928"/>
    </source>
</evidence>
<feature type="transmembrane region" description="Helical" evidence="7">
    <location>
        <begin position="12"/>
        <end position="33"/>
    </location>
</feature>
<dbReference type="InterPro" id="IPR045621">
    <property type="entry name" value="BPD_transp_1_N"/>
</dbReference>
<feature type="transmembrane region" description="Helical" evidence="7">
    <location>
        <begin position="186"/>
        <end position="206"/>
    </location>
</feature>
<sequence length="327" mass="35095">MNDILQYIIKRLLWAVPVLLGASFVAFIMVHLAPGDPARLMLGERASAAQVAQLRMELGLNKPLYVQYAGFLGDAIQGDLGRSIRSQQPVTDLIVGRLPYTIQLAVASLVVSLAIALPTGILGALRKGRLTDHVSRVVALLGISMPNFWLGLILIVVVAVELSSRFGIDVFPLFGMTLVTEDPVEGIFSVMLPAFALGTALAALVMRMIRGGVLDEINQSYVRTARAYGISEDEITYVYVLKNAILPTITVVGLQLGYLIGGSVIIETVFGIPGIGQLAINSIFAQDFPVIQGIVLLVAAAFVASNLFVDVLYGMLDPRIRYGGENA</sequence>
<proteinExistence type="inferred from homology"/>
<comment type="caution">
    <text evidence="9">The sequence shown here is derived from an EMBL/GenBank/DDBJ whole genome shotgun (WGS) entry which is preliminary data.</text>
</comment>
<feature type="transmembrane region" description="Helical" evidence="7">
    <location>
        <begin position="264"/>
        <end position="284"/>
    </location>
</feature>
<dbReference type="AlphaFoldDB" id="A0A0W1R2N6"/>
<feature type="domain" description="ABC transmembrane type-1" evidence="8">
    <location>
        <begin position="98"/>
        <end position="313"/>
    </location>
</feature>
<comment type="subcellular location">
    <subcellularLocation>
        <location evidence="1 7">Cell membrane</location>
        <topology evidence="1 7">Multi-pass membrane protein</topology>
    </subcellularLocation>
</comment>
<dbReference type="STRING" id="1514971.AUR64_02340"/>
<reference evidence="9 10" key="1">
    <citation type="submission" date="2015-12" db="EMBL/GenBank/DDBJ databases">
        <title>Haloprofundus marisrubri gen. nov., sp. nov., an extremely halophilic archaeon isolated from the Discovery deep brine-seawater interface in the Red Sea.</title>
        <authorList>
            <person name="Zhang G."/>
            <person name="Stingl U."/>
            <person name="Rashid M."/>
        </authorList>
    </citation>
    <scope>NUCLEOTIDE SEQUENCE [LARGE SCALE GENOMIC DNA]</scope>
    <source>
        <strain evidence="9 10">SB9</strain>
    </source>
</reference>
<evidence type="ECO:0000256" key="2">
    <source>
        <dbReference type="ARBA" id="ARBA00022448"/>
    </source>
</evidence>
<keyword evidence="4 7" id="KW-0812">Transmembrane</keyword>
<evidence type="ECO:0000256" key="5">
    <source>
        <dbReference type="ARBA" id="ARBA00022989"/>
    </source>
</evidence>
<evidence type="ECO:0000256" key="1">
    <source>
        <dbReference type="ARBA" id="ARBA00004651"/>
    </source>
</evidence>
<dbReference type="RefSeq" id="WP_058583531.1">
    <property type="nucleotide sequence ID" value="NZ_LOPU01000040.1"/>
</dbReference>
<protein>
    <recommendedName>
        <fullName evidence="8">ABC transmembrane type-1 domain-containing protein</fullName>
    </recommendedName>
</protein>
<dbReference type="Pfam" id="PF00528">
    <property type="entry name" value="BPD_transp_1"/>
    <property type="match status" value="1"/>
</dbReference>
<dbReference type="Proteomes" id="UP000054387">
    <property type="component" value="Unassembled WGS sequence"/>
</dbReference>